<evidence type="ECO:0000313" key="2">
    <source>
        <dbReference type="EMBL" id="VCU08110.1"/>
    </source>
</evidence>
<gene>
    <name evidence="2" type="ORF">RHODGE_RHODGE_01245</name>
</gene>
<dbReference type="AlphaFoldDB" id="A0A447CSH6"/>
<feature type="region of interest" description="Disordered" evidence="1">
    <location>
        <begin position="302"/>
        <end position="345"/>
    </location>
</feature>
<sequence>MSRSAPMSPAPFRLARSRLAPSCLARSRLGLRVTAAGRVGAAVVLLAGVLTAAPAAAQLGGIFGEPPPRPPGAVPRGQPLPPPGSLQPLPPLPDDDPLPPEPGAVSPPRGRPGAGLGGFESRPLAPPPGAAIAPPPPGAPAAPPGSPAGPLPPPPGTAAVPPPGTPPGRPPAGAPAPSGPAPSLPEEVVTEVPTQKVPNPTAVFSGLDKITGRITKFEVAINETVQYGALQVRPRACYTRPPTEAPNTTGFVEVDEVTLQGEMKKLFRGWMFAASPGLHGVEHSIYDVWLSDCKGAATVAEVPPPAATAQQPAAAPPQRQRQPSQQQRQPRPPPAQAVPALPRPQ</sequence>
<organism evidence="2 3">
    <name type="scientific">Rhodoplanes serenus</name>
    <dbReference type="NCBI Taxonomy" id="200615"/>
    <lineage>
        <taxon>Bacteria</taxon>
        <taxon>Pseudomonadati</taxon>
        <taxon>Pseudomonadota</taxon>
        <taxon>Alphaproteobacteria</taxon>
        <taxon>Hyphomicrobiales</taxon>
        <taxon>Nitrobacteraceae</taxon>
        <taxon>Rhodoplanes</taxon>
    </lineage>
</organism>
<dbReference type="InterPro" id="IPR019225">
    <property type="entry name" value="DUF2155"/>
</dbReference>
<name>A0A447CSH6_9BRAD</name>
<evidence type="ECO:0008006" key="4">
    <source>
        <dbReference type="Google" id="ProtNLM"/>
    </source>
</evidence>
<dbReference type="Pfam" id="PF09923">
    <property type="entry name" value="DUF2155"/>
    <property type="match status" value="1"/>
</dbReference>
<protein>
    <recommendedName>
        <fullName evidence="4">DUF2155 domain-containing protein</fullName>
    </recommendedName>
</protein>
<feature type="region of interest" description="Disordered" evidence="1">
    <location>
        <begin position="61"/>
        <end position="197"/>
    </location>
</feature>
<dbReference type="EMBL" id="UWOC01000110">
    <property type="protein sequence ID" value="VCU08110.1"/>
    <property type="molecule type" value="Genomic_DNA"/>
</dbReference>
<accession>A0A447CSH6</accession>
<comment type="caution">
    <text evidence="2">The sequence shown here is derived from an EMBL/GenBank/DDBJ whole genome shotgun (WGS) entry which is preliminary data.</text>
</comment>
<feature type="compositionally biased region" description="Pro residues" evidence="1">
    <location>
        <begin position="124"/>
        <end position="183"/>
    </location>
</feature>
<keyword evidence="3" id="KW-1185">Reference proteome</keyword>
<evidence type="ECO:0000256" key="1">
    <source>
        <dbReference type="SAM" id="MobiDB-lite"/>
    </source>
</evidence>
<dbReference type="PRINTS" id="PR01217">
    <property type="entry name" value="PRICHEXTENSN"/>
</dbReference>
<feature type="compositionally biased region" description="Pro residues" evidence="1">
    <location>
        <begin position="330"/>
        <end position="345"/>
    </location>
</feature>
<proteinExistence type="predicted"/>
<reference evidence="3" key="1">
    <citation type="submission" date="2018-10" db="EMBL/GenBank/DDBJ databases">
        <authorList>
            <person name="Peiro R."/>
            <person name="Begona"/>
            <person name="Cbmso G."/>
            <person name="Lopez M."/>
            <person name="Gonzalez S."/>
            <person name="Sacristan E."/>
            <person name="Castillo E."/>
        </authorList>
    </citation>
    <scope>NUCLEOTIDE SEQUENCE [LARGE SCALE GENOMIC DNA]</scope>
</reference>
<evidence type="ECO:0000313" key="3">
    <source>
        <dbReference type="Proteomes" id="UP000289200"/>
    </source>
</evidence>
<feature type="compositionally biased region" description="Pro residues" evidence="1">
    <location>
        <begin position="65"/>
        <end position="92"/>
    </location>
</feature>
<dbReference type="PANTHER" id="PTHR23330">
    <property type="entry name" value="P300 TRANSCRIPTIONAL COFACTOR JMY-RELATED"/>
    <property type="match status" value="1"/>
</dbReference>
<feature type="compositionally biased region" description="Low complexity" evidence="1">
    <location>
        <begin position="307"/>
        <end position="329"/>
    </location>
</feature>
<dbReference type="Proteomes" id="UP000289200">
    <property type="component" value="Unassembled WGS sequence"/>
</dbReference>
<dbReference type="PANTHER" id="PTHR23330:SF9">
    <property type="entry name" value="PROLINE-RICH PROTEIN 11"/>
    <property type="match status" value="1"/>
</dbReference>